<dbReference type="FunFam" id="2.60.120.430:FF:000003">
    <property type="entry name" value="FERONIA receptor-like kinase"/>
    <property type="match status" value="1"/>
</dbReference>
<dbReference type="PANTHER" id="PTHR34590:SF5">
    <property type="entry name" value="OS04G0586500 PROTEIN"/>
    <property type="match status" value="1"/>
</dbReference>
<evidence type="ECO:0000256" key="7">
    <source>
        <dbReference type="ARBA" id="ARBA00022840"/>
    </source>
</evidence>
<evidence type="ECO:0000256" key="2">
    <source>
        <dbReference type="ARBA" id="ARBA00022527"/>
    </source>
</evidence>
<dbReference type="Pfam" id="PF12819">
    <property type="entry name" value="Malectin_like"/>
    <property type="match status" value="1"/>
</dbReference>
<feature type="domain" description="Malectin-like" evidence="13">
    <location>
        <begin position="35"/>
        <end position="275"/>
    </location>
</feature>
<evidence type="ECO:0000256" key="11">
    <source>
        <dbReference type="SAM" id="MobiDB-lite"/>
    </source>
</evidence>
<proteinExistence type="predicted"/>
<evidence type="ECO:0000256" key="8">
    <source>
        <dbReference type="ARBA" id="ARBA00022989"/>
    </source>
</evidence>
<evidence type="ECO:0000256" key="1">
    <source>
        <dbReference type="ARBA" id="ARBA00004479"/>
    </source>
</evidence>
<keyword evidence="4" id="KW-0812">Transmembrane</keyword>
<keyword evidence="2" id="KW-0723">Serine/threonine-protein kinase</keyword>
<feature type="region of interest" description="Disordered" evidence="11">
    <location>
        <begin position="406"/>
        <end position="446"/>
    </location>
</feature>
<dbReference type="OrthoDB" id="1903759at2759"/>
<dbReference type="Gene3D" id="2.60.120.430">
    <property type="entry name" value="Galactose-binding lectin"/>
    <property type="match status" value="1"/>
</dbReference>
<dbReference type="GO" id="GO:0004674">
    <property type="term" value="F:protein serine/threonine kinase activity"/>
    <property type="evidence" value="ECO:0007669"/>
    <property type="project" value="UniProtKB-KW"/>
</dbReference>
<evidence type="ECO:0000256" key="9">
    <source>
        <dbReference type="ARBA" id="ARBA00023136"/>
    </source>
</evidence>
<evidence type="ECO:0000256" key="4">
    <source>
        <dbReference type="ARBA" id="ARBA00022692"/>
    </source>
</evidence>
<keyword evidence="3" id="KW-0808">Transferase</keyword>
<dbReference type="InterPro" id="IPR045272">
    <property type="entry name" value="ANXUR1/2-like"/>
</dbReference>
<evidence type="ECO:0000313" key="14">
    <source>
        <dbReference type="EMBL" id="KAJ6737384.1"/>
    </source>
</evidence>
<sequence>MHANICFLFSLACFTVLFNELYVSATGAQPQSLSLNCGSENGGTDGDGRKWESDVKYITGNHPRARAQYQDSSIDSEVPYMDARIFTSEATYNLPITEKTRYWLRLSFYPSEYSGLDISDSYFSVVAGGVTLLNNFSASITAQALTQAYLIKEYSLPPMNSRILNVTFKPADKPDAFAFINAIELVPTPDLFGSGTMVGFSDQTFDATGGTLQTMYRLNVAGQYISPAKDSGNLTRTWYNDAPYLFGAATGVNLQSNESFDVRSSNLAGPNPVLSEMLANHIAKASHKAFKTDNKVVMGTVGGVGALLFRGGLRCCLPKDEENSRVSVAISRFQRCKGHARISTSLTSLKKGIIEDIIDPHIKGKITPECLKKFAETADKCLAESGPERPNMGDVLWNLEFALQLQDNPEGSQHRSQGEGNETSEESTGNRNMEMHRKKSQPRKHQ</sequence>
<dbReference type="GO" id="GO:0004714">
    <property type="term" value="F:transmembrane receptor protein tyrosine kinase activity"/>
    <property type="evidence" value="ECO:0007669"/>
    <property type="project" value="InterPro"/>
</dbReference>
<reference evidence="14" key="2">
    <citation type="journal article" date="2023" name="Int. J. Mol. Sci.">
        <title>De Novo Assembly and Annotation of 11 Diverse Shrub Willow (Salix) Genomes Reveals Novel Gene Organization in Sex-Linked Regions.</title>
        <authorList>
            <person name="Hyden B."/>
            <person name="Feng K."/>
            <person name="Yates T.B."/>
            <person name="Jawdy S."/>
            <person name="Cereghino C."/>
            <person name="Smart L.B."/>
            <person name="Muchero W."/>
        </authorList>
    </citation>
    <scope>NUCLEOTIDE SEQUENCE [LARGE SCALE GENOMIC DNA]</scope>
    <source>
        <tissue evidence="14">Shoot tip</tissue>
    </source>
</reference>
<keyword evidence="2" id="KW-0418">Kinase</keyword>
<feature type="signal peptide" evidence="12">
    <location>
        <begin position="1"/>
        <end position="27"/>
    </location>
</feature>
<keyword evidence="8" id="KW-1133">Transmembrane helix</keyword>
<evidence type="ECO:0000256" key="5">
    <source>
        <dbReference type="ARBA" id="ARBA00022729"/>
    </source>
</evidence>
<dbReference type="Gene3D" id="1.10.510.10">
    <property type="entry name" value="Transferase(Phosphotransferase) domain 1"/>
    <property type="match status" value="1"/>
</dbReference>
<keyword evidence="15" id="KW-1185">Reference proteome</keyword>
<dbReference type="InterPro" id="IPR024788">
    <property type="entry name" value="Malectin-like_Carb-bd_dom"/>
</dbReference>
<evidence type="ECO:0000256" key="12">
    <source>
        <dbReference type="SAM" id="SignalP"/>
    </source>
</evidence>
<gene>
    <name evidence="14" type="ORF">OIU85_019442</name>
</gene>
<feature type="compositionally biased region" description="Basic residues" evidence="11">
    <location>
        <begin position="436"/>
        <end position="446"/>
    </location>
</feature>
<evidence type="ECO:0000256" key="3">
    <source>
        <dbReference type="ARBA" id="ARBA00022679"/>
    </source>
</evidence>
<dbReference type="AlphaFoldDB" id="A0A9Q0ZK40"/>
<name>A0A9Q0ZK40_SALVM</name>
<protein>
    <recommendedName>
        <fullName evidence="13">Malectin-like domain-containing protein</fullName>
    </recommendedName>
</protein>
<evidence type="ECO:0000256" key="6">
    <source>
        <dbReference type="ARBA" id="ARBA00022741"/>
    </source>
</evidence>
<keyword evidence="6" id="KW-0547">Nucleotide-binding</keyword>
<accession>A0A9Q0ZK40</accession>
<dbReference type="GO" id="GO:0016020">
    <property type="term" value="C:membrane"/>
    <property type="evidence" value="ECO:0007669"/>
    <property type="project" value="UniProtKB-SubCell"/>
</dbReference>
<reference evidence="14" key="1">
    <citation type="submission" date="2022-11" db="EMBL/GenBank/DDBJ databases">
        <authorList>
            <person name="Hyden B.L."/>
            <person name="Feng K."/>
            <person name="Yates T."/>
            <person name="Jawdy S."/>
            <person name="Smart L.B."/>
            <person name="Muchero W."/>
        </authorList>
    </citation>
    <scope>NUCLEOTIDE SEQUENCE</scope>
    <source>
        <tissue evidence="14">Shoot tip</tissue>
    </source>
</reference>
<comment type="caution">
    <text evidence="14">The sequence shown here is derived from an EMBL/GenBank/DDBJ whole genome shotgun (WGS) entry which is preliminary data.</text>
</comment>
<evidence type="ECO:0000313" key="15">
    <source>
        <dbReference type="Proteomes" id="UP001151529"/>
    </source>
</evidence>
<dbReference type="PANTHER" id="PTHR34590">
    <property type="entry name" value="OS03G0124300 PROTEIN-RELATED"/>
    <property type="match status" value="1"/>
</dbReference>
<organism evidence="14 15">
    <name type="scientific">Salix viminalis</name>
    <name type="common">Common osier</name>
    <name type="synonym">Basket willow</name>
    <dbReference type="NCBI Taxonomy" id="40686"/>
    <lineage>
        <taxon>Eukaryota</taxon>
        <taxon>Viridiplantae</taxon>
        <taxon>Streptophyta</taxon>
        <taxon>Embryophyta</taxon>
        <taxon>Tracheophyta</taxon>
        <taxon>Spermatophyta</taxon>
        <taxon>Magnoliopsida</taxon>
        <taxon>eudicotyledons</taxon>
        <taxon>Gunneridae</taxon>
        <taxon>Pentapetalae</taxon>
        <taxon>rosids</taxon>
        <taxon>fabids</taxon>
        <taxon>Malpighiales</taxon>
        <taxon>Salicaceae</taxon>
        <taxon>Saliceae</taxon>
        <taxon>Salix</taxon>
    </lineage>
</organism>
<keyword evidence="5 12" id="KW-0732">Signal</keyword>
<dbReference type="Proteomes" id="UP001151529">
    <property type="component" value="Chromosome 5"/>
</dbReference>
<evidence type="ECO:0000259" key="13">
    <source>
        <dbReference type="Pfam" id="PF12819"/>
    </source>
</evidence>
<keyword evidence="10" id="KW-0325">Glycoprotein</keyword>
<feature type="compositionally biased region" description="Low complexity" evidence="11">
    <location>
        <begin position="418"/>
        <end position="430"/>
    </location>
</feature>
<dbReference type="GO" id="GO:0005524">
    <property type="term" value="F:ATP binding"/>
    <property type="evidence" value="ECO:0007669"/>
    <property type="project" value="UniProtKB-KW"/>
</dbReference>
<keyword evidence="9" id="KW-0472">Membrane</keyword>
<dbReference type="EMBL" id="JAPFFL010000003">
    <property type="protein sequence ID" value="KAJ6737384.1"/>
    <property type="molecule type" value="Genomic_DNA"/>
</dbReference>
<feature type="chain" id="PRO_5040245159" description="Malectin-like domain-containing protein" evidence="12">
    <location>
        <begin position="28"/>
        <end position="446"/>
    </location>
</feature>
<keyword evidence="7" id="KW-0067">ATP-binding</keyword>
<evidence type="ECO:0000256" key="10">
    <source>
        <dbReference type="ARBA" id="ARBA00023180"/>
    </source>
</evidence>
<comment type="subcellular location">
    <subcellularLocation>
        <location evidence="1">Membrane</location>
        <topology evidence="1">Single-pass type I membrane protein</topology>
    </subcellularLocation>
</comment>